<dbReference type="AlphaFoldDB" id="A0A562PSY3"/>
<dbReference type="EMBL" id="VLKW01000004">
    <property type="protein sequence ID" value="TWI47551.1"/>
    <property type="molecule type" value="Genomic_DNA"/>
</dbReference>
<reference evidence="3" key="2">
    <citation type="submission" date="2019-07" db="EMBL/GenBank/DDBJ databases">
        <authorList>
            <person name="Whitman W."/>
            <person name="Huntemann M."/>
            <person name="Clum A."/>
            <person name="Pillay M."/>
            <person name="Palaniappan K."/>
            <person name="Varghese N."/>
            <person name="Mikhailova N."/>
            <person name="Stamatis D."/>
            <person name="Reddy T."/>
            <person name="Daum C."/>
            <person name="Shapiro N."/>
            <person name="Ivanova N."/>
            <person name="Kyrpides N."/>
            <person name="Woyke T."/>
        </authorList>
    </citation>
    <scope>NUCLEOTIDE SEQUENCE</scope>
    <source>
        <strain evidence="3">CGMCC 1.10685</strain>
    </source>
</reference>
<dbReference type="RefSeq" id="WP_145875454.1">
    <property type="nucleotide sequence ID" value="NZ_CP046904.1"/>
</dbReference>
<dbReference type="OrthoDB" id="70840at2"/>
<name>A0A562PSY3_9BURK</name>
<evidence type="ECO:0000313" key="4">
    <source>
        <dbReference type="Proteomes" id="UP000315112"/>
    </source>
</evidence>
<keyword evidence="5" id="KW-1185">Reference proteome</keyword>
<dbReference type="GO" id="GO:0016747">
    <property type="term" value="F:acyltransferase activity, transferring groups other than amino-acyl groups"/>
    <property type="evidence" value="ECO:0007669"/>
    <property type="project" value="InterPro"/>
</dbReference>
<gene>
    <name evidence="2" type="ORF">GO485_08960</name>
    <name evidence="3" type="ORF">IP92_02611</name>
</gene>
<dbReference type="InterPro" id="IPR016181">
    <property type="entry name" value="Acyl_CoA_acyltransferase"/>
</dbReference>
<sequence>MPDTASFPATAFPATSSRAPLAIRHAELPRDLPIVRELFREYAAELGVDLCFQNFEEELATLPGKYAAPRGRILIAWDGDSAAGCVALRPVDAERGEMKRLYVRPAYRARKLGRALAERICDEARAAGYREICLDTLATMQAAVGLYEQLGFRPIGPYVHNPLEGVLFLGRVL</sequence>
<dbReference type="PANTHER" id="PTHR43305">
    <property type="entry name" value="FAMILY N-ACETYLTRANSFERASE, PUTATIVE (AFU_ORTHOLOGUE AFUA_2G01380)-RELATED"/>
    <property type="match status" value="1"/>
</dbReference>
<feature type="domain" description="N-acetyltransferase" evidence="1">
    <location>
        <begin position="21"/>
        <end position="173"/>
    </location>
</feature>
<dbReference type="EMBL" id="CP046904">
    <property type="protein sequence ID" value="QGZ39161.1"/>
    <property type="molecule type" value="Genomic_DNA"/>
</dbReference>
<accession>A0A562PSY3</accession>
<organism evidence="3 4">
    <name type="scientific">Pseudoduganella flava</name>
    <dbReference type="NCBI Taxonomy" id="871742"/>
    <lineage>
        <taxon>Bacteria</taxon>
        <taxon>Pseudomonadati</taxon>
        <taxon>Pseudomonadota</taxon>
        <taxon>Betaproteobacteria</taxon>
        <taxon>Burkholderiales</taxon>
        <taxon>Oxalobacteraceae</taxon>
        <taxon>Telluria group</taxon>
        <taxon>Pseudoduganella</taxon>
    </lineage>
</organism>
<protein>
    <submittedName>
        <fullName evidence="2">GNAT family N-acetyltransferase</fullName>
    </submittedName>
    <submittedName>
        <fullName evidence="3">N-acetylglutamate synthase-like GNAT family acetyltransferase</fullName>
    </submittedName>
</protein>
<keyword evidence="3" id="KW-0808">Transferase</keyword>
<evidence type="ECO:0000313" key="3">
    <source>
        <dbReference type="EMBL" id="TWI47551.1"/>
    </source>
</evidence>
<proteinExistence type="predicted"/>
<reference evidence="3 4" key="1">
    <citation type="journal article" date="2015" name="Stand. Genomic Sci.">
        <title>Genomic Encyclopedia of Bacterial and Archaeal Type Strains, Phase III: the genomes of soil and plant-associated and newly described type strains.</title>
        <authorList>
            <person name="Whitman W.B."/>
            <person name="Woyke T."/>
            <person name="Klenk H.P."/>
            <person name="Zhou Y."/>
            <person name="Lilburn T.G."/>
            <person name="Beck B.J."/>
            <person name="De Vos P."/>
            <person name="Vandamme P."/>
            <person name="Eisen J.A."/>
            <person name="Garrity G."/>
            <person name="Hugenholtz P."/>
            <person name="Kyrpides N.C."/>
        </authorList>
    </citation>
    <scope>NUCLEOTIDE SEQUENCE [LARGE SCALE GENOMIC DNA]</scope>
    <source>
        <strain evidence="3 4">CGMCC 1.10685</strain>
    </source>
</reference>
<dbReference type="CDD" id="cd04301">
    <property type="entry name" value="NAT_SF"/>
    <property type="match status" value="1"/>
</dbReference>
<dbReference type="Proteomes" id="UP000437862">
    <property type="component" value="Chromosome"/>
</dbReference>
<dbReference type="InterPro" id="IPR000182">
    <property type="entry name" value="GNAT_dom"/>
</dbReference>
<dbReference type="PROSITE" id="PS51186">
    <property type="entry name" value="GNAT"/>
    <property type="match status" value="1"/>
</dbReference>
<dbReference type="InterPro" id="IPR052777">
    <property type="entry name" value="Acetyltransferase_Enz"/>
</dbReference>
<reference evidence="2 5" key="3">
    <citation type="submission" date="2019-12" db="EMBL/GenBank/DDBJ databases">
        <title>Draft Genome Sequences of Six Type Strains of the Genus Massilia.</title>
        <authorList>
            <person name="Miess H."/>
            <person name="Frediansyah A."/>
            <person name="Goeker M."/>
            <person name="Gross H."/>
        </authorList>
    </citation>
    <scope>NUCLEOTIDE SEQUENCE [LARGE SCALE GENOMIC DNA]</scope>
    <source>
        <strain evidence="2 5">DSM 26639</strain>
    </source>
</reference>
<evidence type="ECO:0000313" key="2">
    <source>
        <dbReference type="EMBL" id="QGZ39161.1"/>
    </source>
</evidence>
<evidence type="ECO:0000259" key="1">
    <source>
        <dbReference type="PROSITE" id="PS51186"/>
    </source>
</evidence>
<dbReference type="PANTHER" id="PTHR43305:SF1">
    <property type="entry name" value="FAMILY N-ACETYLTRANSFERASE, PUTATIVE (AFU_ORTHOLOGUE AFUA_2G01380)-RELATED"/>
    <property type="match status" value="1"/>
</dbReference>
<dbReference type="Pfam" id="PF00583">
    <property type="entry name" value="Acetyltransf_1"/>
    <property type="match status" value="1"/>
</dbReference>
<dbReference type="Gene3D" id="3.40.630.30">
    <property type="match status" value="1"/>
</dbReference>
<dbReference type="Proteomes" id="UP000315112">
    <property type="component" value="Unassembled WGS sequence"/>
</dbReference>
<evidence type="ECO:0000313" key="5">
    <source>
        <dbReference type="Proteomes" id="UP000437862"/>
    </source>
</evidence>
<dbReference type="SUPFAM" id="SSF55729">
    <property type="entry name" value="Acyl-CoA N-acyltransferases (Nat)"/>
    <property type="match status" value="1"/>
</dbReference>